<dbReference type="InterPro" id="IPR036291">
    <property type="entry name" value="NAD(P)-bd_dom_sf"/>
</dbReference>
<reference evidence="2 3" key="1">
    <citation type="submission" date="2012-11" db="EMBL/GenBank/DDBJ databases">
        <authorList>
            <person name="Huguet-Tapia J.C."/>
            <person name="Durkin A.S."/>
            <person name="Pettis G.S."/>
            <person name="Badger J.H."/>
        </authorList>
    </citation>
    <scope>NUCLEOTIDE SEQUENCE [LARGE SCALE GENOMIC DNA]</scope>
    <source>
        <strain evidence="2 3">91-03</strain>
    </source>
</reference>
<evidence type="ECO:0000259" key="1">
    <source>
        <dbReference type="Pfam" id="PF03721"/>
    </source>
</evidence>
<organism evidence="2 3">
    <name type="scientific">Streptomyces ipomoeae 91-03</name>
    <dbReference type="NCBI Taxonomy" id="698759"/>
    <lineage>
        <taxon>Bacteria</taxon>
        <taxon>Bacillati</taxon>
        <taxon>Actinomycetota</taxon>
        <taxon>Actinomycetes</taxon>
        <taxon>Kitasatosporales</taxon>
        <taxon>Streptomycetaceae</taxon>
        <taxon>Streptomyces</taxon>
    </lineage>
</organism>
<dbReference type="PANTHER" id="PTHR43491">
    <property type="entry name" value="UDP-N-ACETYL-D-MANNOSAMINE DEHYDROGENASE"/>
    <property type="match status" value="1"/>
</dbReference>
<keyword evidence="3" id="KW-1185">Reference proteome</keyword>
<feature type="domain" description="UDP-glucose/GDP-mannose dehydrogenase N-terminal" evidence="1">
    <location>
        <begin position="19"/>
        <end position="72"/>
    </location>
</feature>
<sequence>MTVLQVPEFRHLAEAVYDVAIVGLGYVGLPTALSFHAAGARVVGIDIDPGRLAAIRDGGVDLLPSDQQRLREALEADSF</sequence>
<dbReference type="PANTHER" id="PTHR43491:SF1">
    <property type="entry name" value="UDP-N-ACETYL-D-MANNOSAMINE DEHYDROGENASE"/>
    <property type="match status" value="1"/>
</dbReference>
<protein>
    <recommendedName>
        <fullName evidence="1">UDP-glucose/GDP-mannose dehydrogenase N-terminal domain-containing protein</fullName>
    </recommendedName>
</protein>
<dbReference type="AlphaFoldDB" id="L1L3W8"/>
<dbReference type="GO" id="GO:0051287">
    <property type="term" value="F:NAD binding"/>
    <property type="evidence" value="ECO:0007669"/>
    <property type="project" value="InterPro"/>
</dbReference>
<name>L1L3W8_9ACTN</name>
<dbReference type="Proteomes" id="UP000010411">
    <property type="component" value="Unassembled WGS sequence"/>
</dbReference>
<comment type="caution">
    <text evidence="2">The sequence shown here is derived from an EMBL/GenBank/DDBJ whole genome shotgun (WGS) entry which is preliminary data.</text>
</comment>
<dbReference type="InterPro" id="IPR028359">
    <property type="entry name" value="UDP_ManNAc/GlcNAc_DH"/>
</dbReference>
<dbReference type="SUPFAM" id="SSF51735">
    <property type="entry name" value="NAD(P)-binding Rossmann-fold domains"/>
    <property type="match status" value="1"/>
</dbReference>
<proteinExistence type="predicted"/>
<dbReference type="InterPro" id="IPR001732">
    <property type="entry name" value="UDP-Glc/GDP-Man_DH_N"/>
</dbReference>
<dbReference type="Gene3D" id="3.40.50.720">
    <property type="entry name" value="NAD(P)-binding Rossmann-like Domain"/>
    <property type="match status" value="1"/>
</dbReference>
<evidence type="ECO:0000313" key="2">
    <source>
        <dbReference type="EMBL" id="EKX67494.1"/>
    </source>
</evidence>
<dbReference type="GO" id="GO:0016616">
    <property type="term" value="F:oxidoreductase activity, acting on the CH-OH group of donors, NAD or NADP as acceptor"/>
    <property type="evidence" value="ECO:0007669"/>
    <property type="project" value="InterPro"/>
</dbReference>
<evidence type="ECO:0000313" key="3">
    <source>
        <dbReference type="Proteomes" id="UP000010411"/>
    </source>
</evidence>
<accession>L1L3W8</accession>
<dbReference type="GO" id="GO:0016628">
    <property type="term" value="F:oxidoreductase activity, acting on the CH-CH group of donors, NAD or NADP as acceptor"/>
    <property type="evidence" value="ECO:0007669"/>
    <property type="project" value="InterPro"/>
</dbReference>
<dbReference type="EMBL" id="AEJC01000149">
    <property type="protein sequence ID" value="EKX67494.1"/>
    <property type="molecule type" value="Genomic_DNA"/>
</dbReference>
<dbReference type="GO" id="GO:0000271">
    <property type="term" value="P:polysaccharide biosynthetic process"/>
    <property type="evidence" value="ECO:0007669"/>
    <property type="project" value="InterPro"/>
</dbReference>
<feature type="non-terminal residue" evidence="2">
    <location>
        <position position="79"/>
    </location>
</feature>
<gene>
    <name evidence="2" type="ORF">STRIP9103_07681</name>
</gene>
<dbReference type="Pfam" id="PF03721">
    <property type="entry name" value="UDPG_MGDP_dh_N"/>
    <property type="match status" value="1"/>
</dbReference>